<dbReference type="AlphaFoldDB" id="K3YN48"/>
<evidence type="ECO:0000259" key="1">
    <source>
        <dbReference type="Pfam" id="PF03478"/>
    </source>
</evidence>
<evidence type="ECO:0000313" key="4">
    <source>
        <dbReference type="Proteomes" id="UP000004995"/>
    </source>
</evidence>
<dbReference type="EMBL" id="AGNK02003982">
    <property type="status" value="NOT_ANNOTATED_CDS"/>
    <property type="molecule type" value="Genomic_DNA"/>
</dbReference>
<keyword evidence="4" id="KW-1185">Reference proteome</keyword>
<feature type="domain" description="KIB1-4 beta-propeller" evidence="1">
    <location>
        <begin position="14"/>
        <end position="257"/>
    </location>
</feature>
<accession>K3YN48</accession>
<name>K3YN48_SETIT</name>
<dbReference type="eggNOG" id="ENOG502R7XK">
    <property type="taxonomic scope" value="Eukaryota"/>
</dbReference>
<proteinExistence type="predicted"/>
<reference evidence="2" key="2">
    <citation type="submission" date="2015-07" db="EMBL/GenBank/DDBJ databases">
        <authorList>
            <person name="Noorani M."/>
        </authorList>
    </citation>
    <scope>NUCLEOTIDE SEQUENCE</scope>
    <source>
        <strain evidence="2">Yugu1</strain>
    </source>
</reference>
<dbReference type="EnsemblPlants" id="KQL02518">
    <property type="protein sequence ID" value="KQL02518"/>
    <property type="gene ID" value="SETIT_015685mg"/>
</dbReference>
<dbReference type="FunCoup" id="K3YN48">
    <property type="interactions" value="8"/>
</dbReference>
<dbReference type="OrthoDB" id="659294at2759"/>
<dbReference type="InterPro" id="IPR005174">
    <property type="entry name" value="KIB1-4_b-propeller"/>
</dbReference>
<dbReference type="HOGENOM" id="CLU_040241_2_0_1"/>
<dbReference type="EMBL" id="CM003533">
    <property type="protein sequence ID" value="RCV31870.1"/>
    <property type="molecule type" value="Genomic_DNA"/>
</dbReference>
<dbReference type="OMA" id="DTIVFHH"/>
<dbReference type="PANTHER" id="PTHR33165:SF82">
    <property type="entry name" value="OS11G0231400 PROTEIN"/>
    <property type="match status" value="1"/>
</dbReference>
<reference evidence="3" key="3">
    <citation type="submission" date="2018-08" db="UniProtKB">
        <authorList>
            <consortium name="EnsemblPlants"/>
        </authorList>
    </citation>
    <scope>IDENTIFICATION</scope>
    <source>
        <strain evidence="3">Yugu1</strain>
    </source>
</reference>
<reference evidence="2 4" key="1">
    <citation type="journal article" date="2012" name="Nat. Biotechnol.">
        <title>Reference genome sequence of the model plant Setaria.</title>
        <authorList>
            <person name="Bennetzen J.L."/>
            <person name="Schmutz J."/>
            <person name="Wang H."/>
            <person name="Percifield R."/>
            <person name="Hawkins J."/>
            <person name="Pontaroli A.C."/>
            <person name="Estep M."/>
            <person name="Feng L."/>
            <person name="Vaughn J.N."/>
            <person name="Grimwood J."/>
            <person name="Jenkins J."/>
            <person name="Barry K."/>
            <person name="Lindquist E."/>
            <person name="Hellsten U."/>
            <person name="Deshpande S."/>
            <person name="Wang X."/>
            <person name="Wu X."/>
            <person name="Mitros T."/>
            <person name="Triplett J."/>
            <person name="Yang X."/>
            <person name="Ye C.Y."/>
            <person name="Mauro-Herrera M."/>
            <person name="Wang L."/>
            <person name="Li P."/>
            <person name="Sharma M."/>
            <person name="Sharma R."/>
            <person name="Ronald P.C."/>
            <person name="Panaud O."/>
            <person name="Kellogg E.A."/>
            <person name="Brutnell T.P."/>
            <person name="Doust A.N."/>
            <person name="Tuskan G.A."/>
            <person name="Rokhsar D."/>
            <person name="Devos K.M."/>
        </authorList>
    </citation>
    <scope>NUCLEOTIDE SEQUENCE [LARGE SCALE GENOMIC DNA]</scope>
    <source>
        <strain evidence="4">cv. Yugu1</strain>
        <strain evidence="2">Yugu1</strain>
    </source>
</reference>
<evidence type="ECO:0000313" key="2">
    <source>
        <dbReference type="EMBL" id="RCV31870.1"/>
    </source>
</evidence>
<sequence>LYPDHSKLHGFVRFFNLSTGDFVRIHLPLFRDHCVLDSIDGILLLHRDHDTAIRLLNPFTGDILDFPPLETLLRYVSPTIIAAASINVSLDEVVPIMIVGSPAMKVAFATSREQQWRVSSWSLQQTFSPSPFQGKLYVVRDCGGFTGPEILEIDPPQLEGMEPRVPPPRSIAKCPVSKSDGPTRYHLVERSSEILVIARSFGITKKISAYRLADLMLGRNVLMTCIDGDALFIGERNLCVGSNAFPTIVGDTIVFHHREKRYLAQYHVSSGTLSPASDGSIVGCAIPSPCSIIFHIYTCCYRQQWNKGQIKFQGEMNWWRVKGKWRIG</sequence>
<dbReference type="Proteomes" id="UP000004995">
    <property type="component" value="Unassembled WGS sequence"/>
</dbReference>
<gene>
    <name evidence="2" type="ORF">SETIT_6G212600v2</name>
</gene>
<dbReference type="Gramene" id="KQL02518">
    <property type="protein sequence ID" value="KQL02518"/>
    <property type="gene ID" value="SETIT_015685mg"/>
</dbReference>
<evidence type="ECO:0000313" key="3">
    <source>
        <dbReference type="EnsemblPlants" id="KQL02518"/>
    </source>
</evidence>
<organism evidence="3 4">
    <name type="scientific">Setaria italica</name>
    <name type="common">Foxtail millet</name>
    <name type="synonym">Panicum italicum</name>
    <dbReference type="NCBI Taxonomy" id="4555"/>
    <lineage>
        <taxon>Eukaryota</taxon>
        <taxon>Viridiplantae</taxon>
        <taxon>Streptophyta</taxon>
        <taxon>Embryophyta</taxon>
        <taxon>Tracheophyta</taxon>
        <taxon>Spermatophyta</taxon>
        <taxon>Magnoliopsida</taxon>
        <taxon>Liliopsida</taxon>
        <taxon>Poales</taxon>
        <taxon>Poaceae</taxon>
        <taxon>PACMAD clade</taxon>
        <taxon>Panicoideae</taxon>
        <taxon>Panicodae</taxon>
        <taxon>Paniceae</taxon>
        <taxon>Cenchrinae</taxon>
        <taxon>Setaria</taxon>
    </lineage>
</organism>
<dbReference type="Pfam" id="PF03478">
    <property type="entry name" value="Beta-prop_KIB1-4"/>
    <property type="match status" value="1"/>
</dbReference>
<protein>
    <recommendedName>
        <fullName evidence="1">KIB1-4 beta-propeller domain-containing protein</fullName>
    </recommendedName>
</protein>
<dbReference type="PANTHER" id="PTHR33165">
    <property type="entry name" value="F-BOX DOMAIN CONTAINING PROTEIN-LIKE-RELATED"/>
    <property type="match status" value="1"/>
</dbReference>